<dbReference type="AlphaFoldDB" id="A0A934ILZ2"/>
<sequence length="348" mass="36913">MSLTFVVSLIQDVAVLAPLVRRAAGRDVAFLVADRLAEQPSAAARVAALVGEAPVHAFDHTTDALMALNGRRGLVILASESRSIHHRPTHALAAALPSRFVSATLQHGYECIGFLHNRAHDLGRADAGFAADIVCGWFAAERMPDVPAADRGKFMTTGSTLFLDEGPADWLDALMAGASAPSHSRTGGLLVCENLQSVRLAGAPRAAFLDALTEVARHRPVTVRPHPAGPFAKGEIAPPPGVKLDGRPVETADLGLYQAAISAPSTVLLDLMRYDVPVAVWRDADHIVDDSLYGTLPRVTTAADWLAFADAAEDAALIERQRAFIRGLGFPADTRGRFDALLAFGETG</sequence>
<dbReference type="EMBL" id="JAEKJA010000015">
    <property type="protein sequence ID" value="MBJ3777376.1"/>
    <property type="molecule type" value="Genomic_DNA"/>
</dbReference>
<comment type="caution">
    <text evidence="1">The sequence shown here is derived from an EMBL/GenBank/DDBJ whole genome shotgun (WGS) entry which is preliminary data.</text>
</comment>
<keyword evidence="2" id="KW-1185">Reference proteome</keyword>
<accession>A0A934ILZ2</accession>
<name>A0A934ILZ2_9HYPH</name>
<reference evidence="1" key="1">
    <citation type="submission" date="2020-12" db="EMBL/GenBank/DDBJ databases">
        <title>Bacterial taxonomy.</title>
        <authorList>
            <person name="Pan X."/>
        </authorList>
    </citation>
    <scope>NUCLEOTIDE SEQUENCE</scope>
    <source>
        <strain evidence="1">B2012</strain>
    </source>
</reference>
<proteinExistence type="predicted"/>
<dbReference type="Proteomes" id="UP000609531">
    <property type="component" value="Unassembled WGS sequence"/>
</dbReference>
<dbReference type="RefSeq" id="WP_198883283.1">
    <property type="nucleotide sequence ID" value="NZ_JAEKJA010000015.1"/>
</dbReference>
<evidence type="ECO:0000313" key="2">
    <source>
        <dbReference type="Proteomes" id="UP000609531"/>
    </source>
</evidence>
<protein>
    <submittedName>
        <fullName evidence="1">Uncharacterized protein</fullName>
    </submittedName>
</protein>
<organism evidence="1 2">
    <name type="scientific">Acuticoccus mangrovi</name>
    <dbReference type="NCBI Taxonomy" id="2796142"/>
    <lineage>
        <taxon>Bacteria</taxon>
        <taxon>Pseudomonadati</taxon>
        <taxon>Pseudomonadota</taxon>
        <taxon>Alphaproteobacteria</taxon>
        <taxon>Hyphomicrobiales</taxon>
        <taxon>Amorphaceae</taxon>
        <taxon>Acuticoccus</taxon>
    </lineage>
</organism>
<evidence type="ECO:0000313" key="1">
    <source>
        <dbReference type="EMBL" id="MBJ3777376.1"/>
    </source>
</evidence>
<gene>
    <name evidence="1" type="ORF">JCR33_16840</name>
</gene>